<dbReference type="Proteomes" id="UP000013085">
    <property type="component" value="Unassembled WGS sequence"/>
</dbReference>
<dbReference type="RefSeq" id="WP_002593899.1">
    <property type="nucleotide sequence ID" value="NZ_KB850981.1"/>
</dbReference>
<dbReference type="AlphaFoldDB" id="A0A0E2H6M3"/>
<evidence type="ECO:0000313" key="1">
    <source>
        <dbReference type="EMBL" id="ENZ11575.1"/>
    </source>
</evidence>
<evidence type="ECO:0000313" key="2">
    <source>
        <dbReference type="Proteomes" id="UP000013085"/>
    </source>
</evidence>
<reference evidence="1 2" key="1">
    <citation type="submission" date="2013-01" db="EMBL/GenBank/DDBJ databases">
        <title>The Genome Sequence of Clostridium clostridioforme 90A8.</title>
        <authorList>
            <consortium name="The Broad Institute Genome Sequencing Platform"/>
            <person name="Earl A."/>
            <person name="Ward D."/>
            <person name="Feldgarden M."/>
            <person name="Gevers D."/>
            <person name="Courvalin P."/>
            <person name="Lambert T."/>
            <person name="Walker B."/>
            <person name="Young S.K."/>
            <person name="Zeng Q."/>
            <person name="Gargeya S."/>
            <person name="Fitzgerald M."/>
            <person name="Haas B."/>
            <person name="Abouelleil A."/>
            <person name="Alvarado L."/>
            <person name="Arachchi H.M."/>
            <person name="Berlin A.M."/>
            <person name="Chapman S.B."/>
            <person name="Dewar J."/>
            <person name="Goldberg J."/>
            <person name="Griggs A."/>
            <person name="Gujja S."/>
            <person name="Hansen M."/>
            <person name="Howarth C."/>
            <person name="Imamovic A."/>
            <person name="Larimer J."/>
            <person name="McCowan C."/>
            <person name="Murphy C."/>
            <person name="Neiman D."/>
            <person name="Pearson M."/>
            <person name="Priest M."/>
            <person name="Roberts A."/>
            <person name="Saif S."/>
            <person name="Shea T."/>
            <person name="Sisk P."/>
            <person name="Sykes S."/>
            <person name="Wortman J."/>
            <person name="Nusbaum C."/>
            <person name="Birren B."/>
        </authorList>
    </citation>
    <scope>NUCLEOTIDE SEQUENCE [LARGE SCALE GENOMIC DNA]</scope>
    <source>
        <strain evidence="1 2">90A8</strain>
    </source>
</reference>
<accession>A0A0E2H6M3</accession>
<dbReference type="PATRIC" id="fig|999408.3.peg.4198"/>
<comment type="caution">
    <text evidence="1">The sequence shown here is derived from an EMBL/GenBank/DDBJ whole genome shotgun (WGS) entry which is preliminary data.</text>
</comment>
<gene>
    <name evidence="1" type="ORF">HMPREF1090_03930</name>
</gene>
<dbReference type="EMBL" id="AGYR01000042">
    <property type="protein sequence ID" value="ENZ11575.1"/>
    <property type="molecule type" value="Genomic_DNA"/>
</dbReference>
<protein>
    <recommendedName>
        <fullName evidence="3">HPt domain-containing protein</fullName>
    </recommendedName>
</protein>
<dbReference type="Gene3D" id="1.20.120.160">
    <property type="entry name" value="HPT domain"/>
    <property type="match status" value="1"/>
</dbReference>
<proteinExistence type="predicted"/>
<dbReference type="InterPro" id="IPR036641">
    <property type="entry name" value="HPT_dom_sf"/>
</dbReference>
<dbReference type="HOGENOM" id="CLU_131453_0_1_9"/>
<sequence>MNLKDCYIKFGGDFDEVLGRLRREQTVQKFVYKFLDDKSFSLFEASMGNKDYVEALRAVHTLKGICQNLSFTRLFESSSLATIALKEDDWNKALDMMPQLSKDYHAIINAIEELKISKEE</sequence>
<evidence type="ECO:0008006" key="3">
    <source>
        <dbReference type="Google" id="ProtNLM"/>
    </source>
</evidence>
<dbReference type="SUPFAM" id="SSF47226">
    <property type="entry name" value="Histidine-containing phosphotransfer domain, HPT domain"/>
    <property type="match status" value="1"/>
</dbReference>
<name>A0A0E2H6M3_9FIRM</name>
<dbReference type="GO" id="GO:0000160">
    <property type="term" value="P:phosphorelay signal transduction system"/>
    <property type="evidence" value="ECO:0007669"/>
    <property type="project" value="InterPro"/>
</dbReference>
<organism evidence="1 2">
    <name type="scientific">[Clostridium] clostridioforme 90A8</name>
    <dbReference type="NCBI Taxonomy" id="999408"/>
    <lineage>
        <taxon>Bacteria</taxon>
        <taxon>Bacillati</taxon>
        <taxon>Bacillota</taxon>
        <taxon>Clostridia</taxon>
        <taxon>Lachnospirales</taxon>
        <taxon>Lachnospiraceae</taxon>
        <taxon>Enterocloster</taxon>
    </lineage>
</organism>